<protein>
    <submittedName>
        <fullName evidence="1">Uncharacterized protein</fullName>
    </submittedName>
</protein>
<sequence length="83" mass="9213">PGATLRTSSDADSAYISLRDVVGPIHRLRPFTPQLRGARLCSLQSSVLSKVNSRSKPLDPLARGSWRFHFPFIHPSPYSPELV</sequence>
<evidence type="ECO:0000313" key="1">
    <source>
        <dbReference type="EMBL" id="KAK2097222.1"/>
    </source>
</evidence>
<keyword evidence="2" id="KW-1185">Reference proteome</keyword>
<name>A0ABQ9ULT0_SAGOE</name>
<proteinExistence type="predicted"/>
<organism evidence="1 2">
    <name type="scientific">Saguinus oedipus</name>
    <name type="common">Cotton-top tamarin</name>
    <name type="synonym">Oedipomidas oedipus</name>
    <dbReference type="NCBI Taxonomy" id="9490"/>
    <lineage>
        <taxon>Eukaryota</taxon>
        <taxon>Metazoa</taxon>
        <taxon>Chordata</taxon>
        <taxon>Craniata</taxon>
        <taxon>Vertebrata</taxon>
        <taxon>Euteleostomi</taxon>
        <taxon>Mammalia</taxon>
        <taxon>Eutheria</taxon>
        <taxon>Euarchontoglires</taxon>
        <taxon>Primates</taxon>
        <taxon>Haplorrhini</taxon>
        <taxon>Platyrrhini</taxon>
        <taxon>Cebidae</taxon>
        <taxon>Callitrichinae</taxon>
        <taxon>Saguinus</taxon>
    </lineage>
</organism>
<feature type="non-terminal residue" evidence="1">
    <location>
        <position position="1"/>
    </location>
</feature>
<accession>A0ABQ9ULT0</accession>
<dbReference type="EMBL" id="JASSZA010000011">
    <property type="protein sequence ID" value="KAK2097222.1"/>
    <property type="molecule type" value="Genomic_DNA"/>
</dbReference>
<reference evidence="1 2" key="1">
    <citation type="submission" date="2023-05" db="EMBL/GenBank/DDBJ databases">
        <title>B98-5 Cell Line De Novo Hybrid Assembly: An Optical Mapping Approach.</title>
        <authorList>
            <person name="Kananen K."/>
            <person name="Auerbach J.A."/>
            <person name="Kautto E."/>
            <person name="Blachly J.S."/>
        </authorList>
    </citation>
    <scope>NUCLEOTIDE SEQUENCE [LARGE SCALE GENOMIC DNA]</scope>
    <source>
        <strain evidence="1">B95-8</strain>
        <tissue evidence="1">Cell line</tissue>
    </source>
</reference>
<evidence type="ECO:0000313" key="2">
    <source>
        <dbReference type="Proteomes" id="UP001266305"/>
    </source>
</evidence>
<comment type="caution">
    <text evidence="1">The sequence shown here is derived from an EMBL/GenBank/DDBJ whole genome shotgun (WGS) entry which is preliminary data.</text>
</comment>
<gene>
    <name evidence="1" type="ORF">P7K49_022673</name>
</gene>
<dbReference type="Proteomes" id="UP001266305">
    <property type="component" value="Unassembled WGS sequence"/>
</dbReference>